<gene>
    <name evidence="3" type="ORF">SAMN04488120_105215</name>
    <name evidence="4" type="ORF">SAMN04488120_1111</name>
    <name evidence="5" type="ORF">SAMN04488120_1171</name>
    <name evidence="6" type="ORF">SAMN04488120_1261</name>
</gene>
<keyword evidence="1" id="KW-0732">Signal</keyword>
<evidence type="ECO:0000313" key="3">
    <source>
        <dbReference type="EMBL" id="SFF49400.1"/>
    </source>
</evidence>
<dbReference type="EMBL" id="FOOC01000005">
    <property type="protein sequence ID" value="SFF49400.1"/>
    <property type="molecule type" value="Genomic_DNA"/>
</dbReference>
<dbReference type="Pfam" id="PF12836">
    <property type="entry name" value="HHH_3"/>
    <property type="match status" value="1"/>
</dbReference>
<organism evidence="5 7">
    <name type="scientific">Fontimonas thermophila</name>
    <dbReference type="NCBI Taxonomy" id="1076937"/>
    <lineage>
        <taxon>Bacteria</taxon>
        <taxon>Pseudomonadati</taxon>
        <taxon>Pseudomonadota</taxon>
        <taxon>Gammaproteobacteria</taxon>
        <taxon>Nevskiales</taxon>
        <taxon>Nevskiaceae</taxon>
        <taxon>Fontimonas</taxon>
    </lineage>
</organism>
<dbReference type="InterPro" id="IPR010994">
    <property type="entry name" value="RuvA_2-like"/>
</dbReference>
<evidence type="ECO:0000313" key="7">
    <source>
        <dbReference type="Proteomes" id="UP000199771"/>
    </source>
</evidence>
<dbReference type="STRING" id="1076937.SAMN04488120_105215"/>
<evidence type="ECO:0000259" key="2">
    <source>
        <dbReference type="SMART" id="SM00278"/>
    </source>
</evidence>
<dbReference type="Gene3D" id="1.10.150.280">
    <property type="entry name" value="AF1531-like domain"/>
    <property type="match status" value="1"/>
</dbReference>
<proteinExistence type="predicted"/>
<dbReference type="SMART" id="SM00278">
    <property type="entry name" value="HhH1"/>
    <property type="match status" value="2"/>
</dbReference>
<evidence type="ECO:0000313" key="4">
    <source>
        <dbReference type="EMBL" id="SFF59252.1"/>
    </source>
</evidence>
<reference evidence="5 7" key="1">
    <citation type="submission" date="2016-10" db="EMBL/GenBank/DDBJ databases">
        <authorList>
            <person name="de Groot N.N."/>
        </authorList>
    </citation>
    <scope>NUCLEOTIDE SEQUENCE [LARGE SCALE GENOMIC DNA]</scope>
    <source>
        <strain evidence="5 7">DSM 23609</strain>
    </source>
</reference>
<evidence type="ECO:0000313" key="5">
    <source>
        <dbReference type="EMBL" id="SFF64776.1"/>
    </source>
</evidence>
<feature type="domain" description="Helix-hairpin-helix DNA-binding motif class 1" evidence="2">
    <location>
        <begin position="63"/>
        <end position="82"/>
    </location>
</feature>
<feature type="domain" description="Helix-hairpin-helix DNA-binding motif class 1" evidence="2">
    <location>
        <begin position="33"/>
        <end position="52"/>
    </location>
</feature>
<dbReference type="PANTHER" id="PTHR21180">
    <property type="entry name" value="ENDONUCLEASE/EXONUCLEASE/PHOSPHATASE FAMILY DOMAIN-CONTAINING PROTEIN 1"/>
    <property type="match status" value="1"/>
</dbReference>
<keyword evidence="7" id="KW-1185">Reference proteome</keyword>
<dbReference type="InterPro" id="IPR004509">
    <property type="entry name" value="Competence_ComEA_HhH"/>
</dbReference>
<name>A0A1I2KIJ6_9GAMM</name>
<dbReference type="PANTHER" id="PTHR21180:SF32">
    <property type="entry name" value="ENDONUCLEASE_EXONUCLEASE_PHOSPHATASE FAMILY DOMAIN-CONTAINING PROTEIN 1"/>
    <property type="match status" value="1"/>
</dbReference>
<dbReference type="SUPFAM" id="SSF47781">
    <property type="entry name" value="RuvA domain 2-like"/>
    <property type="match status" value="1"/>
</dbReference>
<dbReference type="InterPro" id="IPR051675">
    <property type="entry name" value="Endo/Exo/Phosphatase_dom_1"/>
</dbReference>
<dbReference type="EMBL" id="FOOC01000026">
    <property type="protein sequence ID" value="SFF68645.1"/>
    <property type="molecule type" value="Genomic_DNA"/>
</dbReference>
<dbReference type="EMBL" id="FOOC01000011">
    <property type="protein sequence ID" value="SFF59252.1"/>
    <property type="molecule type" value="Genomic_DNA"/>
</dbReference>
<dbReference type="InterPro" id="IPR003583">
    <property type="entry name" value="Hlx-hairpin-Hlx_DNA-bd_motif"/>
</dbReference>
<dbReference type="NCBIfam" id="TIGR00426">
    <property type="entry name" value="competence protein ComEA helix-hairpin-helix repeat region"/>
    <property type="match status" value="1"/>
</dbReference>
<protein>
    <submittedName>
        <fullName evidence="5">Competence protein ComEA</fullName>
    </submittedName>
</protein>
<dbReference type="GO" id="GO:0006281">
    <property type="term" value="P:DNA repair"/>
    <property type="evidence" value="ECO:0007669"/>
    <property type="project" value="InterPro"/>
</dbReference>
<dbReference type="OrthoDB" id="7510573at2"/>
<dbReference type="EMBL" id="FOOC01000017">
    <property type="protein sequence ID" value="SFF64776.1"/>
    <property type="molecule type" value="Genomic_DNA"/>
</dbReference>
<evidence type="ECO:0000256" key="1">
    <source>
        <dbReference type="SAM" id="SignalP"/>
    </source>
</evidence>
<feature type="signal peptide" evidence="1">
    <location>
        <begin position="1"/>
        <end position="21"/>
    </location>
</feature>
<dbReference type="AlphaFoldDB" id="A0A1I2KIJ6"/>
<dbReference type="GO" id="GO:0003677">
    <property type="term" value="F:DNA binding"/>
    <property type="evidence" value="ECO:0007669"/>
    <property type="project" value="InterPro"/>
</dbReference>
<dbReference type="RefSeq" id="WP_091533435.1">
    <property type="nucleotide sequence ID" value="NZ_FOOC01000005.1"/>
</dbReference>
<dbReference type="GO" id="GO:0015628">
    <property type="term" value="P:protein secretion by the type II secretion system"/>
    <property type="evidence" value="ECO:0007669"/>
    <property type="project" value="TreeGrafter"/>
</dbReference>
<dbReference type="GO" id="GO:0015627">
    <property type="term" value="C:type II protein secretion system complex"/>
    <property type="evidence" value="ECO:0007669"/>
    <property type="project" value="TreeGrafter"/>
</dbReference>
<evidence type="ECO:0000313" key="6">
    <source>
        <dbReference type="EMBL" id="SFF68645.1"/>
    </source>
</evidence>
<feature type="chain" id="PRO_5011896130" evidence="1">
    <location>
        <begin position="22"/>
        <end position="87"/>
    </location>
</feature>
<sequence length="87" mass="9211">MNTWFKAVLVGAGLVVGVAHAGVVNINTADAKTLAKELKGVGPAKAEAIVKDRAERGLFKAPQEITRVEGIGPAIYEQNKDNIKVKD</sequence>
<accession>A0A1I2KIJ6</accession>
<dbReference type="Proteomes" id="UP000199771">
    <property type="component" value="Unassembled WGS sequence"/>
</dbReference>